<name>A0A2P2Q9J2_RHIMU</name>
<evidence type="ECO:0000313" key="1">
    <source>
        <dbReference type="EMBL" id="MBX63604.1"/>
    </source>
</evidence>
<proteinExistence type="predicted"/>
<dbReference type="AlphaFoldDB" id="A0A2P2Q9J2"/>
<organism evidence="1">
    <name type="scientific">Rhizophora mucronata</name>
    <name type="common">Asiatic mangrove</name>
    <dbReference type="NCBI Taxonomy" id="61149"/>
    <lineage>
        <taxon>Eukaryota</taxon>
        <taxon>Viridiplantae</taxon>
        <taxon>Streptophyta</taxon>
        <taxon>Embryophyta</taxon>
        <taxon>Tracheophyta</taxon>
        <taxon>Spermatophyta</taxon>
        <taxon>Magnoliopsida</taxon>
        <taxon>eudicotyledons</taxon>
        <taxon>Gunneridae</taxon>
        <taxon>Pentapetalae</taxon>
        <taxon>rosids</taxon>
        <taxon>fabids</taxon>
        <taxon>Malpighiales</taxon>
        <taxon>Rhizophoraceae</taxon>
        <taxon>Rhizophora</taxon>
    </lineage>
</organism>
<sequence>MDAFEQHRKCNKYTDSWAKISTCATEEDGTNAMYQHSDAYLHWVN</sequence>
<reference evidence="1" key="1">
    <citation type="submission" date="2018-02" db="EMBL/GenBank/DDBJ databases">
        <title>Rhizophora mucronata_Transcriptome.</title>
        <authorList>
            <person name="Meera S.P."/>
            <person name="Sreeshan A."/>
            <person name="Augustine A."/>
        </authorList>
    </citation>
    <scope>NUCLEOTIDE SEQUENCE</scope>
    <source>
        <tissue evidence="1">Leaf</tissue>
    </source>
</reference>
<dbReference type="EMBL" id="GGEC01083120">
    <property type="protein sequence ID" value="MBX63604.1"/>
    <property type="molecule type" value="Transcribed_RNA"/>
</dbReference>
<protein>
    <submittedName>
        <fullName evidence="1">Uncharacterized protein</fullName>
    </submittedName>
</protein>
<accession>A0A2P2Q9J2</accession>